<evidence type="ECO:0000313" key="1">
    <source>
        <dbReference type="EMBL" id="MPC61572.1"/>
    </source>
</evidence>
<proteinExistence type="predicted"/>
<comment type="caution">
    <text evidence="1">The sequence shown here is derived from an EMBL/GenBank/DDBJ whole genome shotgun (WGS) entry which is preliminary data.</text>
</comment>
<accession>A0A5B7GRT2</accession>
<organism evidence="1 2">
    <name type="scientific">Portunus trituberculatus</name>
    <name type="common">Swimming crab</name>
    <name type="synonym">Neptunus trituberculatus</name>
    <dbReference type="NCBI Taxonomy" id="210409"/>
    <lineage>
        <taxon>Eukaryota</taxon>
        <taxon>Metazoa</taxon>
        <taxon>Ecdysozoa</taxon>
        <taxon>Arthropoda</taxon>
        <taxon>Crustacea</taxon>
        <taxon>Multicrustacea</taxon>
        <taxon>Malacostraca</taxon>
        <taxon>Eumalacostraca</taxon>
        <taxon>Eucarida</taxon>
        <taxon>Decapoda</taxon>
        <taxon>Pleocyemata</taxon>
        <taxon>Brachyura</taxon>
        <taxon>Eubrachyura</taxon>
        <taxon>Portunoidea</taxon>
        <taxon>Portunidae</taxon>
        <taxon>Portuninae</taxon>
        <taxon>Portunus</taxon>
    </lineage>
</organism>
<dbReference type="Proteomes" id="UP000324222">
    <property type="component" value="Unassembled WGS sequence"/>
</dbReference>
<name>A0A5B7GRT2_PORTR</name>
<keyword evidence="2" id="KW-1185">Reference proteome</keyword>
<sequence length="70" mass="7617">MYRSSLMQGSSAVACIYHCPLKPRVQPAGVDDKINTNNSRTSGLICRLNLVSPSQLSLQPFSTTDSLEMS</sequence>
<dbReference type="PROSITE" id="PS51257">
    <property type="entry name" value="PROKAR_LIPOPROTEIN"/>
    <property type="match status" value="1"/>
</dbReference>
<dbReference type="AlphaFoldDB" id="A0A5B7GRT2"/>
<dbReference type="EMBL" id="VSRR010018664">
    <property type="protein sequence ID" value="MPC61572.1"/>
    <property type="molecule type" value="Genomic_DNA"/>
</dbReference>
<protein>
    <submittedName>
        <fullName evidence="1">Uncharacterized protein</fullName>
    </submittedName>
</protein>
<reference evidence="1 2" key="1">
    <citation type="submission" date="2019-05" db="EMBL/GenBank/DDBJ databases">
        <title>Another draft genome of Portunus trituberculatus and its Hox gene families provides insights of decapod evolution.</title>
        <authorList>
            <person name="Jeong J.-H."/>
            <person name="Song I."/>
            <person name="Kim S."/>
            <person name="Choi T."/>
            <person name="Kim D."/>
            <person name="Ryu S."/>
            <person name="Kim W."/>
        </authorList>
    </citation>
    <scope>NUCLEOTIDE SEQUENCE [LARGE SCALE GENOMIC DNA]</scope>
    <source>
        <tissue evidence="1">Muscle</tissue>
    </source>
</reference>
<evidence type="ECO:0000313" key="2">
    <source>
        <dbReference type="Proteomes" id="UP000324222"/>
    </source>
</evidence>
<gene>
    <name evidence="1" type="ORF">E2C01_055646</name>
</gene>